<proteinExistence type="predicted"/>
<evidence type="ECO:0000313" key="2">
    <source>
        <dbReference type="EMBL" id="AEO65440.1"/>
    </source>
</evidence>
<dbReference type="HOGENOM" id="CLU_1008960_0_0_1"/>
<organism evidence="2 3">
    <name type="scientific">Thermothielavioides terrestris (strain ATCC 38088 / NRRL 8126)</name>
    <name type="common">Thielavia terrestris</name>
    <dbReference type="NCBI Taxonomy" id="578455"/>
    <lineage>
        <taxon>Eukaryota</taxon>
        <taxon>Fungi</taxon>
        <taxon>Dikarya</taxon>
        <taxon>Ascomycota</taxon>
        <taxon>Pezizomycotina</taxon>
        <taxon>Sordariomycetes</taxon>
        <taxon>Sordariomycetidae</taxon>
        <taxon>Sordariales</taxon>
        <taxon>Chaetomiaceae</taxon>
        <taxon>Thermothielavioides</taxon>
        <taxon>Thermothielavioides terrestris</taxon>
    </lineage>
</organism>
<evidence type="ECO:0000256" key="1">
    <source>
        <dbReference type="SAM" id="MobiDB-lite"/>
    </source>
</evidence>
<name>G2QZ08_THETT</name>
<dbReference type="EMBL" id="CP003010">
    <property type="protein sequence ID" value="AEO65440.1"/>
    <property type="molecule type" value="Genomic_DNA"/>
</dbReference>
<dbReference type="AlphaFoldDB" id="G2QZ08"/>
<dbReference type="GeneID" id="11520735"/>
<reference evidence="2 3" key="1">
    <citation type="journal article" date="2011" name="Nat. Biotechnol.">
        <title>Comparative genomic analysis of the thermophilic biomass-degrading fungi Myceliophthora thermophila and Thielavia terrestris.</title>
        <authorList>
            <person name="Berka R.M."/>
            <person name="Grigoriev I.V."/>
            <person name="Otillar R."/>
            <person name="Salamov A."/>
            <person name="Grimwood J."/>
            <person name="Reid I."/>
            <person name="Ishmael N."/>
            <person name="John T."/>
            <person name="Darmond C."/>
            <person name="Moisan M.-C."/>
            <person name="Henrissat B."/>
            <person name="Coutinho P.M."/>
            <person name="Lombard V."/>
            <person name="Natvig D.O."/>
            <person name="Lindquist E."/>
            <person name="Schmutz J."/>
            <person name="Lucas S."/>
            <person name="Harris P."/>
            <person name="Powlowski J."/>
            <person name="Bellemare A."/>
            <person name="Taylor D."/>
            <person name="Butler G."/>
            <person name="de Vries R.P."/>
            <person name="Allijn I.E."/>
            <person name="van den Brink J."/>
            <person name="Ushinsky S."/>
            <person name="Storms R."/>
            <person name="Powell A.J."/>
            <person name="Paulsen I.T."/>
            <person name="Elbourne L.D.H."/>
            <person name="Baker S.E."/>
            <person name="Magnuson J."/>
            <person name="LaBoissiere S."/>
            <person name="Clutterbuck A.J."/>
            <person name="Martinez D."/>
            <person name="Wogulis M."/>
            <person name="de Leon A.L."/>
            <person name="Rey M.W."/>
            <person name="Tsang A."/>
        </authorList>
    </citation>
    <scope>NUCLEOTIDE SEQUENCE [LARGE SCALE GENOMIC DNA]</scope>
    <source>
        <strain evidence="3">ATCC 38088 / NRRL 8126</strain>
    </source>
</reference>
<protein>
    <submittedName>
        <fullName evidence="2">Uncharacterized protein</fullName>
    </submittedName>
</protein>
<sequence length="276" mass="30468">MTYNWWTSATSPPTRCSLDAQRWYLGDDDDDNNNITDGLEYLAGSIQGVWKARSGRKRDLNSQSLTANAFRYGFGYPGWIWSHWRAQNSAIKRRRSKSQTDRERPAGAKWSNGQIPSLLASHIQFPGRYPTHLGLQLWALIQPQKSTRGQSRANRPPHDDALVCNLASFGHGMFALKLAPVLNLHPDMDCQAGSGVGCLTRRASSGFETPQKRPKNARSAEYSAGRLGDVALLAARARPSFAQQWSRNNATYCAYIATVARSVSLTSASGTEPANP</sequence>
<dbReference type="Proteomes" id="UP000008181">
    <property type="component" value="Chromosome 2"/>
</dbReference>
<evidence type="ECO:0000313" key="3">
    <source>
        <dbReference type="Proteomes" id="UP000008181"/>
    </source>
</evidence>
<accession>G2QZ08</accession>
<dbReference type="KEGG" id="ttt:THITE_111506"/>
<feature type="region of interest" description="Disordered" evidence="1">
    <location>
        <begin position="91"/>
        <end position="110"/>
    </location>
</feature>
<keyword evidence="3" id="KW-1185">Reference proteome</keyword>
<gene>
    <name evidence="2" type="ORF">THITE_111506</name>
</gene>
<dbReference type="RefSeq" id="XP_003651776.1">
    <property type="nucleotide sequence ID" value="XM_003651728.1"/>
</dbReference>